<evidence type="ECO:0000313" key="7">
    <source>
        <dbReference type="Proteomes" id="UP000500870"/>
    </source>
</evidence>
<dbReference type="InterPro" id="IPR036388">
    <property type="entry name" value="WH-like_DNA-bd_sf"/>
</dbReference>
<evidence type="ECO:0000256" key="2">
    <source>
        <dbReference type="ARBA" id="ARBA00023015"/>
    </source>
</evidence>
<dbReference type="InterPro" id="IPR000847">
    <property type="entry name" value="LysR_HTH_N"/>
</dbReference>
<feature type="domain" description="HTH lysR-type" evidence="5">
    <location>
        <begin position="4"/>
        <end position="61"/>
    </location>
</feature>
<evidence type="ECO:0000313" key="6">
    <source>
        <dbReference type="EMBL" id="QIX20529.1"/>
    </source>
</evidence>
<accession>A0A6H0ZIP3</accession>
<dbReference type="SUPFAM" id="SSF46785">
    <property type="entry name" value="Winged helix' DNA-binding domain"/>
    <property type="match status" value="1"/>
</dbReference>
<evidence type="ECO:0000259" key="5">
    <source>
        <dbReference type="PROSITE" id="PS50931"/>
    </source>
</evidence>
<dbReference type="Proteomes" id="UP000500870">
    <property type="component" value="Chromosome 1"/>
</dbReference>
<dbReference type="EMBL" id="CP050898">
    <property type="protein sequence ID" value="QIX20529.1"/>
    <property type="molecule type" value="Genomic_DNA"/>
</dbReference>
<sequence>MTEVDWDELRLFDIVATEGGLAGAAGKAGLSAPTIGRKMMLLERKMGRTLFIRSQNGYRLAPDGQVLFEKVRSMRNSAAEITQWHSDAFSLPIVSLSSDIWIAGFIATNAAAIRGPSDAFRLCCKQCENDDELTYRRGMIAIRHVRPAAGNFAVRKSVDVAYCAYRARDGSGKNVEQWISIGTEVAKSDAEKWVFRHREPLIHTWTNAPALLPSLIQSGAGKGVLPCFIGDNVPGLVRDGEIIEELSHPLWIIVNDDDRHAPEMRLAIDRLVALLKGNEALFDGSRHYQAETSWKPERKMS</sequence>
<proteinExistence type="inferred from homology"/>
<dbReference type="RefSeq" id="WP_037093220.1">
    <property type="nucleotide sequence ID" value="NZ_CP050898.1"/>
</dbReference>
<organism evidence="6 7">
    <name type="scientific">Agrobacterium pusense</name>
    <dbReference type="NCBI Taxonomy" id="648995"/>
    <lineage>
        <taxon>Bacteria</taxon>
        <taxon>Pseudomonadati</taxon>
        <taxon>Pseudomonadota</taxon>
        <taxon>Alphaproteobacteria</taxon>
        <taxon>Hyphomicrobiales</taxon>
        <taxon>Rhizobiaceae</taxon>
        <taxon>Rhizobium/Agrobacterium group</taxon>
        <taxon>Agrobacterium</taxon>
    </lineage>
</organism>
<dbReference type="Pfam" id="PF00126">
    <property type="entry name" value="HTH_1"/>
    <property type="match status" value="1"/>
</dbReference>
<dbReference type="PROSITE" id="PS50931">
    <property type="entry name" value="HTH_LYSR"/>
    <property type="match status" value="1"/>
</dbReference>
<dbReference type="PANTHER" id="PTHR30579:SF3">
    <property type="entry name" value="TRANSCRIPTIONAL REGULATORY PROTEIN"/>
    <property type="match status" value="1"/>
</dbReference>
<comment type="similarity">
    <text evidence="1">Belongs to the LysR transcriptional regulatory family.</text>
</comment>
<dbReference type="GO" id="GO:0003700">
    <property type="term" value="F:DNA-binding transcription factor activity"/>
    <property type="evidence" value="ECO:0007669"/>
    <property type="project" value="InterPro"/>
</dbReference>
<keyword evidence="2" id="KW-0805">Transcription regulation</keyword>
<keyword evidence="3" id="KW-0238">DNA-binding</keyword>
<evidence type="ECO:0000256" key="1">
    <source>
        <dbReference type="ARBA" id="ARBA00009437"/>
    </source>
</evidence>
<name>A0A6H0ZIP3_9HYPH</name>
<dbReference type="Gene3D" id="1.10.10.10">
    <property type="entry name" value="Winged helix-like DNA-binding domain superfamily/Winged helix DNA-binding domain"/>
    <property type="match status" value="1"/>
</dbReference>
<dbReference type="InterPro" id="IPR036390">
    <property type="entry name" value="WH_DNA-bd_sf"/>
</dbReference>
<protein>
    <submittedName>
        <fullName evidence="6">LysR family transcriptional regulator</fullName>
    </submittedName>
</protein>
<dbReference type="PANTHER" id="PTHR30579">
    <property type="entry name" value="TRANSCRIPTIONAL REGULATOR"/>
    <property type="match status" value="1"/>
</dbReference>
<dbReference type="AlphaFoldDB" id="A0A6H0ZIP3"/>
<gene>
    <name evidence="6" type="ORF">FOB41_04940</name>
</gene>
<reference evidence="6 7" key="1">
    <citation type="submission" date="2020-04" db="EMBL/GenBank/DDBJ databases">
        <title>FDA dAtabase for Regulatory Grade micrObial Sequences (FDA-ARGOS): Supporting development and validation of Infectious Disease Dx tests.</title>
        <authorList>
            <person name="Sciortino C."/>
            <person name="Tallon L."/>
            <person name="Sadzewicz L."/>
            <person name="Vavikolanu K."/>
            <person name="Mehta A."/>
            <person name="Aluvathingal J."/>
            <person name="Nadendla S."/>
            <person name="Nandy P."/>
            <person name="Geyer C."/>
            <person name="Yan Y."/>
            <person name="Sichtig H."/>
        </authorList>
    </citation>
    <scope>NUCLEOTIDE SEQUENCE [LARGE SCALE GENOMIC DNA]</scope>
    <source>
        <strain evidence="6 7">FDAARGOS_633</strain>
    </source>
</reference>
<dbReference type="GO" id="GO:0003677">
    <property type="term" value="F:DNA binding"/>
    <property type="evidence" value="ECO:0007669"/>
    <property type="project" value="UniProtKB-KW"/>
</dbReference>
<dbReference type="InterPro" id="IPR050176">
    <property type="entry name" value="LTTR"/>
</dbReference>
<evidence type="ECO:0000256" key="4">
    <source>
        <dbReference type="ARBA" id="ARBA00023163"/>
    </source>
</evidence>
<keyword evidence="4" id="KW-0804">Transcription</keyword>
<evidence type="ECO:0000256" key="3">
    <source>
        <dbReference type="ARBA" id="ARBA00023125"/>
    </source>
</evidence>